<evidence type="ECO:0000313" key="2">
    <source>
        <dbReference type="EMBL" id="ONK80178.1"/>
    </source>
</evidence>
<proteinExistence type="predicted"/>
<dbReference type="Proteomes" id="UP000243459">
    <property type="component" value="Chromosome 1"/>
</dbReference>
<gene>
    <name evidence="2" type="ORF">A4U43_C01F14760</name>
</gene>
<keyword evidence="3" id="KW-1185">Reference proteome</keyword>
<accession>A0A5P1FPL8</accession>
<dbReference type="AlphaFoldDB" id="A0A5P1FPL8"/>
<evidence type="ECO:0000313" key="3">
    <source>
        <dbReference type="Proteomes" id="UP000243459"/>
    </source>
</evidence>
<protein>
    <submittedName>
        <fullName evidence="2">Uncharacterized protein</fullName>
    </submittedName>
</protein>
<dbReference type="EMBL" id="CM007381">
    <property type="protein sequence ID" value="ONK80178.1"/>
    <property type="molecule type" value="Genomic_DNA"/>
</dbReference>
<feature type="region of interest" description="Disordered" evidence="1">
    <location>
        <begin position="41"/>
        <end position="73"/>
    </location>
</feature>
<name>A0A5P1FPL8_ASPOF</name>
<evidence type="ECO:0000256" key="1">
    <source>
        <dbReference type="SAM" id="MobiDB-lite"/>
    </source>
</evidence>
<organism evidence="2 3">
    <name type="scientific">Asparagus officinalis</name>
    <name type="common">Garden asparagus</name>
    <dbReference type="NCBI Taxonomy" id="4686"/>
    <lineage>
        <taxon>Eukaryota</taxon>
        <taxon>Viridiplantae</taxon>
        <taxon>Streptophyta</taxon>
        <taxon>Embryophyta</taxon>
        <taxon>Tracheophyta</taxon>
        <taxon>Spermatophyta</taxon>
        <taxon>Magnoliopsida</taxon>
        <taxon>Liliopsida</taxon>
        <taxon>Asparagales</taxon>
        <taxon>Asparagaceae</taxon>
        <taxon>Asparagoideae</taxon>
        <taxon>Asparagus</taxon>
    </lineage>
</organism>
<reference evidence="3" key="1">
    <citation type="journal article" date="2017" name="Nat. Commun.">
        <title>The asparagus genome sheds light on the origin and evolution of a young Y chromosome.</title>
        <authorList>
            <person name="Harkess A."/>
            <person name="Zhou J."/>
            <person name="Xu C."/>
            <person name="Bowers J.E."/>
            <person name="Van der Hulst R."/>
            <person name="Ayyampalayam S."/>
            <person name="Mercati F."/>
            <person name="Riccardi P."/>
            <person name="McKain M.R."/>
            <person name="Kakrana A."/>
            <person name="Tang H."/>
            <person name="Ray J."/>
            <person name="Groenendijk J."/>
            <person name="Arikit S."/>
            <person name="Mathioni S.M."/>
            <person name="Nakano M."/>
            <person name="Shan H."/>
            <person name="Telgmann-Rauber A."/>
            <person name="Kanno A."/>
            <person name="Yue Z."/>
            <person name="Chen H."/>
            <person name="Li W."/>
            <person name="Chen Y."/>
            <person name="Xu X."/>
            <person name="Zhang Y."/>
            <person name="Luo S."/>
            <person name="Chen H."/>
            <person name="Gao J."/>
            <person name="Mao Z."/>
            <person name="Pires J.C."/>
            <person name="Luo M."/>
            <person name="Kudrna D."/>
            <person name="Wing R.A."/>
            <person name="Meyers B.C."/>
            <person name="Yi K."/>
            <person name="Kong H."/>
            <person name="Lavrijsen P."/>
            <person name="Sunseri F."/>
            <person name="Falavigna A."/>
            <person name="Ye Y."/>
            <person name="Leebens-Mack J.H."/>
            <person name="Chen G."/>
        </authorList>
    </citation>
    <scope>NUCLEOTIDE SEQUENCE [LARGE SCALE GENOMIC DNA]</scope>
    <source>
        <strain evidence="3">cv. DH0086</strain>
    </source>
</reference>
<sequence length="128" mass="14101">MKIGRHRLDILFLEGQLVFISKKRLNLRFTEEHLAKLGEIGEEESLDGAAPTSLPTSGEFEPVDDFDGASGVLESDPTIDMTISFAPAPILAAQCRLVVPRFSDEDDDISPSNSSRSYHVMSLIFTMT</sequence>
<dbReference type="Gramene" id="ONK80178">
    <property type="protein sequence ID" value="ONK80178"/>
    <property type="gene ID" value="A4U43_C01F14760"/>
</dbReference>